<feature type="compositionally biased region" description="Pro residues" evidence="17">
    <location>
        <begin position="1343"/>
        <end position="1352"/>
    </location>
</feature>
<dbReference type="GO" id="GO:0007204">
    <property type="term" value="P:positive regulation of cytosolic calcium ion concentration"/>
    <property type="evidence" value="ECO:0007669"/>
    <property type="project" value="TreeGrafter"/>
</dbReference>
<feature type="compositionally biased region" description="Pro residues" evidence="17">
    <location>
        <begin position="1184"/>
        <end position="1193"/>
    </location>
</feature>
<name>A0AAE0Q479_9TELE</name>
<feature type="domain" description="VWFA" evidence="19">
    <location>
        <begin position="610"/>
        <end position="788"/>
    </location>
</feature>
<evidence type="ECO:0000313" key="21">
    <source>
        <dbReference type="EMBL" id="KAK3513055.1"/>
    </source>
</evidence>
<dbReference type="InterPro" id="IPR025398">
    <property type="entry name" value="DUF4371"/>
</dbReference>
<evidence type="ECO:0000259" key="19">
    <source>
        <dbReference type="PROSITE" id="PS50234"/>
    </source>
</evidence>
<dbReference type="Pfam" id="PF00092">
    <property type="entry name" value="VWA"/>
    <property type="match status" value="1"/>
</dbReference>
<dbReference type="SMART" id="SM00327">
    <property type="entry name" value="VWA"/>
    <property type="match status" value="1"/>
</dbReference>
<gene>
    <name evidence="21" type="ORF">QTP70_000941</name>
</gene>
<keyword evidence="4" id="KW-0964">Secreted</keyword>
<evidence type="ECO:0000256" key="8">
    <source>
        <dbReference type="ARBA" id="ARBA00022989"/>
    </source>
</evidence>
<dbReference type="GO" id="GO:0009897">
    <property type="term" value="C:external side of plasma membrane"/>
    <property type="evidence" value="ECO:0007669"/>
    <property type="project" value="TreeGrafter"/>
</dbReference>
<feature type="transmembrane region" description="Helical" evidence="18">
    <location>
        <begin position="1725"/>
        <end position="1744"/>
    </location>
</feature>
<feature type="region of interest" description="Disordered" evidence="17">
    <location>
        <begin position="1008"/>
        <end position="1306"/>
    </location>
</feature>
<evidence type="ECO:0000256" key="16">
    <source>
        <dbReference type="RuleBase" id="RU000688"/>
    </source>
</evidence>
<keyword evidence="7" id="KW-0677">Repeat</keyword>
<organism evidence="21 22">
    <name type="scientific">Hemibagrus guttatus</name>
    <dbReference type="NCBI Taxonomy" id="175788"/>
    <lineage>
        <taxon>Eukaryota</taxon>
        <taxon>Metazoa</taxon>
        <taxon>Chordata</taxon>
        <taxon>Craniata</taxon>
        <taxon>Vertebrata</taxon>
        <taxon>Euteleostomi</taxon>
        <taxon>Actinopterygii</taxon>
        <taxon>Neopterygii</taxon>
        <taxon>Teleostei</taxon>
        <taxon>Ostariophysi</taxon>
        <taxon>Siluriformes</taxon>
        <taxon>Bagridae</taxon>
        <taxon>Hemibagrus</taxon>
    </lineage>
</organism>
<keyword evidence="11 18" id="KW-0472">Membrane</keyword>
<evidence type="ECO:0000256" key="1">
    <source>
        <dbReference type="ARBA" id="ARBA00004613"/>
    </source>
</evidence>
<feature type="transmembrane region" description="Helical" evidence="18">
    <location>
        <begin position="1588"/>
        <end position="1606"/>
    </location>
</feature>
<evidence type="ECO:0000256" key="2">
    <source>
        <dbReference type="ARBA" id="ARBA00004651"/>
    </source>
</evidence>
<dbReference type="PROSITE" id="PS50234">
    <property type="entry name" value="VWFA"/>
    <property type="match status" value="1"/>
</dbReference>
<evidence type="ECO:0000256" key="9">
    <source>
        <dbReference type="ARBA" id="ARBA00023040"/>
    </source>
</evidence>
<dbReference type="InterPro" id="IPR006580">
    <property type="entry name" value="Znf_TTF"/>
</dbReference>
<dbReference type="GO" id="GO:0006955">
    <property type="term" value="P:immune response"/>
    <property type="evidence" value="ECO:0007669"/>
    <property type="project" value="TreeGrafter"/>
</dbReference>
<keyword evidence="8 18" id="KW-1133">Transmembrane helix</keyword>
<evidence type="ECO:0000256" key="15">
    <source>
        <dbReference type="ARBA" id="ARBA00023224"/>
    </source>
</evidence>
<dbReference type="Gene3D" id="2.60.120.200">
    <property type="match status" value="1"/>
</dbReference>
<dbReference type="InterPro" id="IPR000355">
    <property type="entry name" value="Chemokine_rcpt"/>
</dbReference>
<keyword evidence="15 16" id="KW-0807">Transducer</keyword>
<dbReference type="SUPFAM" id="SSF49899">
    <property type="entry name" value="Concanavalin A-like lectins/glucanases"/>
    <property type="match status" value="1"/>
</dbReference>
<evidence type="ECO:0000256" key="17">
    <source>
        <dbReference type="SAM" id="MobiDB-lite"/>
    </source>
</evidence>
<feature type="compositionally biased region" description="Low complexity" evidence="17">
    <location>
        <begin position="1354"/>
        <end position="1373"/>
    </location>
</feature>
<dbReference type="InterPro" id="IPR013320">
    <property type="entry name" value="ConA-like_dom_sf"/>
</dbReference>
<dbReference type="PRINTS" id="PR00453">
    <property type="entry name" value="VWFADOMAIN"/>
</dbReference>
<dbReference type="FunFam" id="1.20.1070.10:FF:000130">
    <property type="entry name" value="Chemokine (C-C motif) receptor 2"/>
    <property type="match status" value="1"/>
</dbReference>
<evidence type="ECO:0000256" key="3">
    <source>
        <dbReference type="ARBA" id="ARBA00022475"/>
    </source>
</evidence>
<dbReference type="InterPro" id="IPR012337">
    <property type="entry name" value="RNaseH-like_sf"/>
</dbReference>
<reference evidence="21" key="1">
    <citation type="submission" date="2023-06" db="EMBL/GenBank/DDBJ databases">
        <title>Male Hemibagrus guttatus genome.</title>
        <authorList>
            <person name="Bian C."/>
        </authorList>
    </citation>
    <scope>NUCLEOTIDE SEQUENCE</scope>
    <source>
        <strain evidence="21">Male_cb2023</strain>
        <tissue evidence="21">Muscle</tissue>
    </source>
</reference>
<dbReference type="GO" id="GO:0016493">
    <property type="term" value="F:C-C chemokine receptor activity"/>
    <property type="evidence" value="ECO:0007669"/>
    <property type="project" value="TreeGrafter"/>
</dbReference>
<dbReference type="GO" id="GO:0019957">
    <property type="term" value="F:C-C chemokine binding"/>
    <property type="evidence" value="ECO:0007669"/>
    <property type="project" value="TreeGrafter"/>
</dbReference>
<dbReference type="PRINTS" id="PR00657">
    <property type="entry name" value="CCCHEMOKINER"/>
</dbReference>
<dbReference type="SUPFAM" id="SSF53300">
    <property type="entry name" value="vWA-like"/>
    <property type="match status" value="1"/>
</dbReference>
<dbReference type="EMBL" id="JAUCMX010000022">
    <property type="protein sequence ID" value="KAK3513055.1"/>
    <property type="molecule type" value="Genomic_DNA"/>
</dbReference>
<keyword evidence="14" id="KW-0325">Glycoprotein</keyword>
<dbReference type="InterPro" id="IPR002035">
    <property type="entry name" value="VWF_A"/>
</dbReference>
<dbReference type="FunFam" id="3.40.50.410:FF:000004">
    <property type="entry name" value="collagen alpha-6(VI) chain"/>
    <property type="match status" value="1"/>
</dbReference>
<dbReference type="Pfam" id="PF00001">
    <property type="entry name" value="7tm_1"/>
    <property type="match status" value="1"/>
</dbReference>
<feature type="compositionally biased region" description="Low complexity" evidence="17">
    <location>
        <begin position="1424"/>
        <end position="1443"/>
    </location>
</feature>
<evidence type="ECO:0000256" key="5">
    <source>
        <dbReference type="ARBA" id="ARBA00022692"/>
    </source>
</evidence>
<feature type="domain" description="G-protein coupled receptors family 1 profile" evidence="20">
    <location>
        <begin position="1492"/>
        <end position="1741"/>
    </location>
</feature>
<dbReference type="InterPro" id="IPR036465">
    <property type="entry name" value="vWFA_dom_sf"/>
</dbReference>
<sequence>MVLRDRPTACAENTERSCGSPSCGDKVTDLSSIDELPVQPILQNFPVSVIAGKPRRFTAHWYSKYGAWLEYSAEKDAIFCKACRHFGNNLIADKFTRGFRNWKRTHQACSKHELSKAHNTALCKYMNYKECQQSSRVTLLNQLGNHQTVTPGLIQNSRDHIKVILDIVMFCVRLHIAPSNHNENDLGNFHELFQLLCKYDPRIKSSFDAIPKNKNTTGQDLQNDLIDAAASLLLRQIKQELHNTKKTYYAILAEECSDQSERQLVAVCLRYLYRGSIRERVVGFVETGDTSAEGIAFKFLQILEPFELDPGLCVGFGFDGAPVMSGVQSILKRTFTCALYVHCQSHCLNSVLCDASKGCSDFGTFFEAINALCLFLTHGAHGQTRFIEIQKEMHPDLPPLELDLGAHTQHHHQHVTDIFSLFDVVLEMLAEFAERGGKTGLEAQSLLQQVQTKKFTFLLVASCKLFEVSDFTSKGLQSETLSLTECIYSIECLKQNLGNLRHSGFEQILAASNELTDKNEIEKWDISFSRKRKIQSRDDLVIASSLGKSRRVNCAEDLRALWYQILDSQINELDNRFHRDSYCLMKAAAALRTNESNLAEKIRCSTTSNDLVYIIDGSSSLGIDDFNTAKRWLINITSGFDVSSRHTQVAVVQYSDTPRLEIPLGKHQDTQTLLRDIAAISYLDGKTQTGRAIKFATDHVFLALNHTTKTTRNRIAVVLTDGRSQDDVVDPAMEAKAQNIVLFAVGVGDEITNAELVSMANKPASTYVLHVEDYTSIGNIRDVMEQKLCEESVCPLRIPGTVNGQKGFDLMSMMGIEVLAKKVQGSLISEGAYLLNPRLNLTRSTREIFPEGVPPSYVFVATLRVKNPVHRMKFDLWRVLSEEGVRQVAVTLSGLDKSVTFTSTSTMKKEQSVIFNDRGIKRLFDTDWHQLKLLVRPKRVTCFVDDAYVEEQLLEKVVPIYINGITQVAKKVNIETTVPIVLQKLRLYCDPLQSERETACEIYSVEDDRCPSDRSRPVEGCDCPSGKPGPSGLPGPMGFRGEKGREGPPGPDGKPGEAGQPGQKGERGLAGPKGDMGIQGPPGQPGPPGPTGPGLSKWNDYGVEASKGITIQPGEAGPPGKPGPQGESGIPGNDGLPGQVGQKGEKGDSGEPGADGQNGLPGERGFPGPPGSVGTKGHEGPPGLMGPPGPEGPVGPKGNSGLRGQDGVPGAPGTKGSQGEPGVLGPQGVMGLPGLKGHKGETGEPGPKGSQRGVAGDPGTRGADGKKGEFGPMGPAGPRGFPGNNGLPGQPGVPGYPGKPGKPPSEEHLMKICASVLQNQLPQLLQAMSPRSCQQCETIKGPPGNPGPPGPQGPAGAPGYPGRPGAQGYPGQPGVMGPDGLKGEIGPMGMKGAKGESRTGLPGPPGPPGLQGPRGLDGEGYQGPPGSTGKPGSPGMPGKRGPPGATGNNTEDPQHVIKNETVILCEKINVIQFGAAFIPTFYYMNFLLSLVGNGLVLCIIYKYEKLSTVTNIFLLNLVISDLLFACTLPFWAVYHRSEWIFGPFLCKVVGSLYSIGFSSSILFLTLMTFDRYLAVVHAITAAQNRRRVYALSMSSIVWFLSVLASLKDMVLFNVRDNKPGGWVCEESGYTYQTIVKWQLMGYYQQFGLFFLLPLMMVFYCYARITIRIVSTRIQEKCRAVKLIFVIIFTFFICWTPYNVVILLRALRLSSGDRSCSDDLDYAEYVTRNIAYLYCCISPVFYTFVGKKFQSHFRKLLAKHIPCLKSTILSSQSSKTTSFRSPNTEYY</sequence>
<dbReference type="InterPro" id="IPR017452">
    <property type="entry name" value="GPCR_Rhodpsn_7TM"/>
</dbReference>
<evidence type="ECO:0000256" key="7">
    <source>
        <dbReference type="ARBA" id="ARBA00022737"/>
    </source>
</evidence>
<evidence type="ECO:0000256" key="12">
    <source>
        <dbReference type="ARBA" id="ARBA00023157"/>
    </source>
</evidence>
<evidence type="ECO:0000256" key="6">
    <source>
        <dbReference type="ARBA" id="ARBA00022729"/>
    </source>
</evidence>
<evidence type="ECO:0000256" key="10">
    <source>
        <dbReference type="ARBA" id="ARBA00023119"/>
    </source>
</evidence>
<dbReference type="InterPro" id="IPR000276">
    <property type="entry name" value="GPCR_Rhodpsn"/>
</dbReference>
<dbReference type="SUPFAM" id="SSF81321">
    <property type="entry name" value="Family A G protein-coupled receptor-like"/>
    <property type="match status" value="1"/>
</dbReference>
<keyword evidence="13 16" id="KW-0675">Receptor</keyword>
<feature type="compositionally biased region" description="Low complexity" evidence="17">
    <location>
        <begin position="1024"/>
        <end position="1039"/>
    </location>
</feature>
<dbReference type="SMART" id="SM00597">
    <property type="entry name" value="ZnF_TTF"/>
    <property type="match status" value="1"/>
</dbReference>
<keyword evidence="5 16" id="KW-0812">Transmembrane</keyword>
<dbReference type="PANTHER" id="PTHR10489">
    <property type="entry name" value="CELL ADHESION MOLECULE"/>
    <property type="match status" value="1"/>
</dbReference>
<dbReference type="GO" id="GO:0005576">
    <property type="term" value="C:extracellular region"/>
    <property type="evidence" value="ECO:0007669"/>
    <property type="project" value="UniProtKB-SubCell"/>
</dbReference>
<evidence type="ECO:0000256" key="4">
    <source>
        <dbReference type="ARBA" id="ARBA00022525"/>
    </source>
</evidence>
<feature type="transmembrane region" description="Helical" evidence="18">
    <location>
        <begin position="1682"/>
        <end position="1705"/>
    </location>
</feature>
<comment type="subcellular location">
    <subcellularLocation>
        <location evidence="2">Cell membrane</location>
        <topology evidence="2">Multi-pass membrane protein</topology>
    </subcellularLocation>
    <subcellularLocation>
        <location evidence="1">Secreted</location>
    </subcellularLocation>
</comment>
<feature type="compositionally biased region" description="Pro residues" evidence="17">
    <location>
        <begin position="1082"/>
        <end position="1091"/>
    </location>
</feature>
<dbReference type="GO" id="GO:0005581">
    <property type="term" value="C:collagen trimer"/>
    <property type="evidence" value="ECO:0007669"/>
    <property type="project" value="UniProtKB-KW"/>
</dbReference>
<dbReference type="CDD" id="cd15182">
    <property type="entry name" value="7tmA_XCR1"/>
    <property type="match status" value="1"/>
</dbReference>
<feature type="transmembrane region" description="Helical" evidence="18">
    <location>
        <begin position="1513"/>
        <end position="1534"/>
    </location>
</feature>
<dbReference type="PRINTS" id="PR00237">
    <property type="entry name" value="GPCRRHODOPSN"/>
</dbReference>
<dbReference type="SUPFAM" id="SSF53098">
    <property type="entry name" value="Ribonuclease H-like"/>
    <property type="match status" value="1"/>
</dbReference>
<dbReference type="GO" id="GO:0060326">
    <property type="term" value="P:cell chemotaxis"/>
    <property type="evidence" value="ECO:0007669"/>
    <property type="project" value="TreeGrafter"/>
</dbReference>
<dbReference type="FunFam" id="2.60.120.200:FF:000068">
    <property type="entry name" value="collagen alpha-1(XXI) chain isoform X1"/>
    <property type="match status" value="1"/>
</dbReference>
<dbReference type="Pfam" id="PF14291">
    <property type="entry name" value="DUF4371"/>
    <property type="match status" value="1"/>
</dbReference>
<keyword evidence="3" id="KW-1003">Cell membrane</keyword>
<evidence type="ECO:0000256" key="11">
    <source>
        <dbReference type="ARBA" id="ARBA00023136"/>
    </source>
</evidence>
<keyword evidence="9 16" id="KW-0297">G-protein coupled receptor</keyword>
<dbReference type="SMART" id="SM00210">
    <property type="entry name" value="TSPN"/>
    <property type="match status" value="1"/>
</dbReference>
<feature type="compositionally biased region" description="Basic and acidic residues" evidence="17">
    <location>
        <begin position="1008"/>
        <end position="1019"/>
    </location>
</feature>
<feature type="region of interest" description="Disordered" evidence="17">
    <location>
        <begin position="1334"/>
        <end position="1453"/>
    </location>
</feature>
<feature type="transmembrane region" description="Helical" evidence="18">
    <location>
        <begin position="1540"/>
        <end position="1567"/>
    </location>
</feature>
<proteinExistence type="inferred from homology"/>
<keyword evidence="6" id="KW-0732">Signal</keyword>
<dbReference type="PROSITE" id="PS50262">
    <property type="entry name" value="G_PROTEIN_RECEP_F1_2"/>
    <property type="match status" value="1"/>
</dbReference>
<comment type="similarity">
    <text evidence="16">Belongs to the G-protein coupled receptor 1 family.</text>
</comment>
<evidence type="ECO:0000313" key="22">
    <source>
        <dbReference type="Proteomes" id="UP001274896"/>
    </source>
</evidence>
<dbReference type="PROSITE" id="PS00237">
    <property type="entry name" value="G_PROTEIN_RECEP_F1_1"/>
    <property type="match status" value="1"/>
</dbReference>
<evidence type="ECO:0000256" key="14">
    <source>
        <dbReference type="ARBA" id="ARBA00023180"/>
    </source>
</evidence>
<evidence type="ECO:0000256" key="18">
    <source>
        <dbReference type="SAM" id="Phobius"/>
    </source>
</evidence>
<dbReference type="InterPro" id="IPR008160">
    <property type="entry name" value="Collagen"/>
</dbReference>
<feature type="transmembrane region" description="Helical" evidence="18">
    <location>
        <begin position="1481"/>
        <end position="1501"/>
    </location>
</feature>
<keyword evidence="10" id="KW-0176">Collagen</keyword>
<dbReference type="PANTHER" id="PTHR10489:SF922">
    <property type="entry name" value="C-C CHEMOKINE RECEPTOR FAMILY-LIKE-RELATED"/>
    <property type="match status" value="1"/>
</dbReference>
<evidence type="ECO:0000259" key="20">
    <source>
        <dbReference type="PROSITE" id="PS50262"/>
    </source>
</evidence>
<comment type="caution">
    <text evidence="21">The sequence shown here is derived from an EMBL/GenBank/DDBJ whole genome shotgun (WGS) entry which is preliminary data.</text>
</comment>
<dbReference type="Gene3D" id="1.20.1070.10">
    <property type="entry name" value="Rhodopsin 7-helix transmembrane proteins"/>
    <property type="match status" value="1"/>
</dbReference>
<feature type="transmembrane region" description="Helical" evidence="18">
    <location>
        <begin position="1642"/>
        <end position="1661"/>
    </location>
</feature>
<dbReference type="GO" id="GO:0019722">
    <property type="term" value="P:calcium-mediated signaling"/>
    <property type="evidence" value="ECO:0007669"/>
    <property type="project" value="TreeGrafter"/>
</dbReference>
<protein>
    <submittedName>
        <fullName evidence="21">Uncharacterized protein</fullName>
    </submittedName>
</protein>
<dbReference type="InterPro" id="IPR050119">
    <property type="entry name" value="CCR1-9-like"/>
</dbReference>
<dbReference type="Proteomes" id="UP001274896">
    <property type="component" value="Unassembled WGS sequence"/>
</dbReference>
<accession>A0AAE0Q479</accession>
<keyword evidence="12" id="KW-1015">Disulfide bond</keyword>
<dbReference type="InterPro" id="IPR048287">
    <property type="entry name" value="TSPN-like_N"/>
</dbReference>
<dbReference type="CDD" id="cd01472">
    <property type="entry name" value="vWA_collagen"/>
    <property type="match status" value="1"/>
</dbReference>
<dbReference type="Pfam" id="PF01391">
    <property type="entry name" value="Collagen"/>
    <property type="match status" value="4"/>
</dbReference>
<keyword evidence="22" id="KW-1185">Reference proteome</keyword>
<evidence type="ECO:0000256" key="13">
    <source>
        <dbReference type="ARBA" id="ARBA00023170"/>
    </source>
</evidence>
<dbReference type="Gene3D" id="3.40.50.410">
    <property type="entry name" value="von Willebrand factor, type A domain"/>
    <property type="match status" value="1"/>
</dbReference>